<dbReference type="AlphaFoldDB" id="A0ABD0JRT5"/>
<evidence type="ECO:0000256" key="1">
    <source>
        <dbReference type="ARBA" id="ARBA00001968"/>
    </source>
</evidence>
<dbReference type="Proteomes" id="UP001519460">
    <property type="component" value="Unassembled WGS sequence"/>
</dbReference>
<dbReference type="InterPro" id="IPR027805">
    <property type="entry name" value="Transposase_HTH_dom"/>
</dbReference>
<proteinExistence type="predicted"/>
<evidence type="ECO:0000259" key="4">
    <source>
        <dbReference type="Pfam" id="PF13613"/>
    </source>
</evidence>
<dbReference type="InterPro" id="IPR027806">
    <property type="entry name" value="HARBI1_dom"/>
</dbReference>
<dbReference type="InterPro" id="IPR018247">
    <property type="entry name" value="EF_Hand_1_Ca_BS"/>
</dbReference>
<comment type="cofactor">
    <cofactor evidence="1">
        <name>a divalent metal cation</name>
        <dbReference type="ChEBI" id="CHEBI:60240"/>
    </cofactor>
</comment>
<dbReference type="EMBL" id="JACVVK020000351">
    <property type="protein sequence ID" value="KAK7477404.1"/>
    <property type="molecule type" value="Genomic_DNA"/>
</dbReference>
<feature type="domain" description="Transposase Helix-turn-helix" evidence="4">
    <location>
        <begin position="215"/>
        <end position="262"/>
    </location>
</feature>
<dbReference type="PROSITE" id="PS00018">
    <property type="entry name" value="EF_HAND_1"/>
    <property type="match status" value="1"/>
</dbReference>
<evidence type="ECO:0000313" key="6">
    <source>
        <dbReference type="Proteomes" id="UP001519460"/>
    </source>
</evidence>
<dbReference type="PANTHER" id="PTHR23080">
    <property type="entry name" value="THAP DOMAIN PROTEIN"/>
    <property type="match status" value="1"/>
</dbReference>
<feature type="domain" description="DDE Tnp4" evidence="3">
    <location>
        <begin position="292"/>
        <end position="448"/>
    </location>
</feature>
<reference evidence="5 6" key="1">
    <citation type="journal article" date="2023" name="Sci. Data">
        <title>Genome assembly of the Korean intertidal mud-creeper Batillaria attramentaria.</title>
        <authorList>
            <person name="Patra A.K."/>
            <person name="Ho P.T."/>
            <person name="Jun S."/>
            <person name="Lee S.J."/>
            <person name="Kim Y."/>
            <person name="Won Y.J."/>
        </authorList>
    </citation>
    <scope>NUCLEOTIDE SEQUENCE [LARGE SCALE GENOMIC DNA]</scope>
    <source>
        <strain evidence="5">Wonlab-2016</strain>
    </source>
</reference>
<gene>
    <name evidence="5" type="ORF">BaRGS_00031380</name>
</gene>
<evidence type="ECO:0000256" key="2">
    <source>
        <dbReference type="ARBA" id="ARBA00022723"/>
    </source>
</evidence>
<evidence type="ECO:0000259" key="3">
    <source>
        <dbReference type="Pfam" id="PF13359"/>
    </source>
</evidence>
<evidence type="ECO:0008006" key="7">
    <source>
        <dbReference type="Google" id="ProtNLM"/>
    </source>
</evidence>
<name>A0ABD0JRT5_9CAEN</name>
<keyword evidence="6" id="KW-1185">Reference proteome</keyword>
<dbReference type="PANTHER" id="PTHR23080:SF133">
    <property type="entry name" value="SI:CH211-262I1.5-RELATED"/>
    <property type="match status" value="1"/>
</dbReference>
<sequence length="473" mass="53358">VPANTDLNRVWRKRLKLVRKDFKGVTENTRVCSEHFVKKRGPIPGDDVPSIFSSRVFATTTISATPDPARGPVVKVPNYEQRNETEGSENLPFSQGDLSLPTVSVMLHDYGGCVDVATIANPQKCTTACQTTASFKEAAVQTGPIVVTQTMEMGTQTEDFLLSTPLRYEHVSESDDTMRVYTGLPNVRTFHALFEELPSAEDESGGKSRSQSVRLIDQFLMTLMRLKLGLVLADLSFRFKVSKATCSRIVNKWIDHLYIHLSFLTYWPTRQQINNNMPSDFREMFPRTRVVIDCTELLTETPHSLAEQSMMFSHYKTHMTWKALIGVTPNGVVSFVSDLWAGSISDKQTVEKSQILNLCENGDAIMADKGFLISDLTTPRQIELIIPPRKAKSKQMSKRDTTLTRRVANCRIHVERHMGRVKNFRVLQNLTGSMKASVSKIWKICNNLTALLPPLHPHDDDDEGYLTVDDFEE</sequence>
<dbReference type="Pfam" id="PF13359">
    <property type="entry name" value="DDE_Tnp_4"/>
    <property type="match status" value="1"/>
</dbReference>
<accession>A0ABD0JRT5</accession>
<dbReference type="GO" id="GO:0046872">
    <property type="term" value="F:metal ion binding"/>
    <property type="evidence" value="ECO:0007669"/>
    <property type="project" value="UniProtKB-KW"/>
</dbReference>
<organism evidence="5 6">
    <name type="scientific">Batillaria attramentaria</name>
    <dbReference type="NCBI Taxonomy" id="370345"/>
    <lineage>
        <taxon>Eukaryota</taxon>
        <taxon>Metazoa</taxon>
        <taxon>Spiralia</taxon>
        <taxon>Lophotrochozoa</taxon>
        <taxon>Mollusca</taxon>
        <taxon>Gastropoda</taxon>
        <taxon>Caenogastropoda</taxon>
        <taxon>Sorbeoconcha</taxon>
        <taxon>Cerithioidea</taxon>
        <taxon>Batillariidae</taxon>
        <taxon>Batillaria</taxon>
    </lineage>
</organism>
<protein>
    <recommendedName>
        <fullName evidence="7">THAP-type domain-containing protein</fullName>
    </recommendedName>
</protein>
<evidence type="ECO:0000313" key="5">
    <source>
        <dbReference type="EMBL" id="KAK7477404.1"/>
    </source>
</evidence>
<keyword evidence="2" id="KW-0479">Metal-binding</keyword>
<dbReference type="Pfam" id="PF13613">
    <property type="entry name" value="HTH_Tnp_4"/>
    <property type="match status" value="1"/>
</dbReference>
<comment type="caution">
    <text evidence="5">The sequence shown here is derived from an EMBL/GenBank/DDBJ whole genome shotgun (WGS) entry which is preliminary data.</text>
</comment>
<feature type="non-terminal residue" evidence="5">
    <location>
        <position position="1"/>
    </location>
</feature>